<evidence type="ECO:0000313" key="1">
    <source>
        <dbReference type="EMBL" id="WTT15476.1"/>
    </source>
</evidence>
<sequence>MWRLPDALAQHFPLVARPRPACLPLPQRVNGLAELADTAAKTGDASVASTVYNQAALIASDVGVPDTAREMCHQHAAAYLYATPLTARTAIHALEPVVNLARLQLRAGQSETGRQYLLSLLDAVTTGSAVQIEDIALPADLVANAADRHEVRSWLWSVILADGTRALTAAGRWTEAQTHVETHHGVGHRMLDGRQVAVLAALATGNHLTAENLLATTAPGEAWERVVTDCLAVLCRRMSGRPWRRSVQDLATTYLERLDQRDLAVFDTRLGLAVLDVVESSEDPAARVLVAKLHRRAMNTSSGYAAREALRHPLFTAVATDREAQDLRTLVDACALETGRFPEELSNQLDVALCTSNGVIRQSLAHPERLPADWMR</sequence>
<accession>A0AAU1ZSS8</accession>
<reference evidence="1" key="1">
    <citation type="submission" date="2022-10" db="EMBL/GenBank/DDBJ databases">
        <title>The complete genomes of actinobacterial strains from the NBC collection.</title>
        <authorList>
            <person name="Joergensen T.S."/>
            <person name="Alvarez Arevalo M."/>
            <person name="Sterndorff E.B."/>
            <person name="Faurdal D."/>
            <person name="Vuksanovic O."/>
            <person name="Mourched A.-S."/>
            <person name="Charusanti P."/>
            <person name="Shaw S."/>
            <person name="Blin K."/>
            <person name="Weber T."/>
        </authorList>
    </citation>
    <scope>NUCLEOTIDE SEQUENCE</scope>
    <source>
        <strain evidence="1">NBC_00093</strain>
    </source>
</reference>
<name>A0AAU1ZSS8_9ACTN</name>
<dbReference type="AlphaFoldDB" id="A0AAU1ZSS8"/>
<protein>
    <submittedName>
        <fullName evidence="1">Uncharacterized protein</fullName>
    </submittedName>
</protein>
<gene>
    <name evidence="1" type="ORF">OHA22_08060</name>
</gene>
<organism evidence="1">
    <name type="scientific">Streptomyces sp. NBC_00093</name>
    <dbReference type="NCBI Taxonomy" id="2975649"/>
    <lineage>
        <taxon>Bacteria</taxon>
        <taxon>Bacillati</taxon>
        <taxon>Actinomycetota</taxon>
        <taxon>Actinomycetes</taxon>
        <taxon>Kitasatosporales</taxon>
        <taxon>Streptomycetaceae</taxon>
        <taxon>Streptomyces</taxon>
    </lineage>
</organism>
<proteinExistence type="predicted"/>
<dbReference type="EMBL" id="CP108222">
    <property type="protein sequence ID" value="WTT15476.1"/>
    <property type="molecule type" value="Genomic_DNA"/>
</dbReference>